<gene>
    <name evidence="1" type="ORF">LCGC14_1710050</name>
</gene>
<dbReference type="AlphaFoldDB" id="A0A0F9HF43"/>
<evidence type="ECO:0000313" key="1">
    <source>
        <dbReference type="EMBL" id="KKM14046.1"/>
    </source>
</evidence>
<dbReference type="EMBL" id="LAZR01015238">
    <property type="protein sequence ID" value="KKM14046.1"/>
    <property type="molecule type" value="Genomic_DNA"/>
</dbReference>
<proteinExistence type="predicted"/>
<protein>
    <submittedName>
        <fullName evidence="1">Uncharacterized protein</fullName>
    </submittedName>
</protein>
<sequence length="62" mass="7154">MEVVKSQTKVGIVGIVGIESFPLKRTYTKSGVKEVLKKKKTDSQFHAYYNLFANSEYFLIFF</sequence>
<organism evidence="1">
    <name type="scientific">marine sediment metagenome</name>
    <dbReference type="NCBI Taxonomy" id="412755"/>
    <lineage>
        <taxon>unclassified sequences</taxon>
        <taxon>metagenomes</taxon>
        <taxon>ecological metagenomes</taxon>
    </lineage>
</organism>
<accession>A0A0F9HF43</accession>
<comment type="caution">
    <text evidence="1">The sequence shown here is derived from an EMBL/GenBank/DDBJ whole genome shotgun (WGS) entry which is preliminary data.</text>
</comment>
<name>A0A0F9HF43_9ZZZZ</name>
<reference evidence="1" key="1">
    <citation type="journal article" date="2015" name="Nature">
        <title>Complex archaea that bridge the gap between prokaryotes and eukaryotes.</title>
        <authorList>
            <person name="Spang A."/>
            <person name="Saw J.H."/>
            <person name="Jorgensen S.L."/>
            <person name="Zaremba-Niedzwiedzka K."/>
            <person name="Martijn J."/>
            <person name="Lind A.E."/>
            <person name="van Eijk R."/>
            <person name="Schleper C."/>
            <person name="Guy L."/>
            <person name="Ettema T.J."/>
        </authorList>
    </citation>
    <scope>NUCLEOTIDE SEQUENCE</scope>
</reference>